<dbReference type="Pfam" id="PF06293">
    <property type="entry name" value="Kdo"/>
    <property type="match status" value="1"/>
</dbReference>
<feature type="non-terminal residue" evidence="1">
    <location>
        <position position="135"/>
    </location>
</feature>
<dbReference type="InterPro" id="IPR011009">
    <property type="entry name" value="Kinase-like_dom_sf"/>
</dbReference>
<comment type="caution">
    <text evidence="1">The sequence shown here is derived from an EMBL/GenBank/DDBJ whole genome shotgun (WGS) entry which is preliminary data.</text>
</comment>
<dbReference type="EMBL" id="JARJCW010000009">
    <property type="protein sequence ID" value="KAJ7220780.1"/>
    <property type="molecule type" value="Genomic_DNA"/>
</dbReference>
<protein>
    <recommendedName>
        <fullName evidence="3">Protein kinase domain-containing protein</fullName>
    </recommendedName>
</protein>
<dbReference type="Proteomes" id="UP001219525">
    <property type="component" value="Unassembled WGS sequence"/>
</dbReference>
<dbReference type="Gene3D" id="1.10.510.10">
    <property type="entry name" value="Transferase(Phosphotransferase) domain 1"/>
    <property type="match status" value="1"/>
</dbReference>
<evidence type="ECO:0008006" key="3">
    <source>
        <dbReference type="Google" id="ProtNLM"/>
    </source>
</evidence>
<proteinExistence type="predicted"/>
<organism evidence="1 2">
    <name type="scientific">Mycena pura</name>
    <dbReference type="NCBI Taxonomy" id="153505"/>
    <lineage>
        <taxon>Eukaryota</taxon>
        <taxon>Fungi</taxon>
        <taxon>Dikarya</taxon>
        <taxon>Basidiomycota</taxon>
        <taxon>Agaricomycotina</taxon>
        <taxon>Agaricomycetes</taxon>
        <taxon>Agaricomycetidae</taxon>
        <taxon>Agaricales</taxon>
        <taxon>Marasmiineae</taxon>
        <taxon>Mycenaceae</taxon>
        <taxon>Mycena</taxon>
    </lineage>
</organism>
<evidence type="ECO:0000313" key="2">
    <source>
        <dbReference type="Proteomes" id="UP001219525"/>
    </source>
</evidence>
<accession>A0AAD6VRT3</accession>
<name>A0AAD6VRT3_9AGAR</name>
<gene>
    <name evidence="1" type="ORF">GGX14DRAFT_432054</name>
</gene>
<keyword evidence="2" id="KW-1185">Reference proteome</keyword>
<feature type="non-terminal residue" evidence="1">
    <location>
        <position position="1"/>
    </location>
</feature>
<sequence length="135" mass="15051">KHFRSESSAYERLASRQGTTIPRCLGSGTCSLASERRAISPHVLLLEYIQDALMQTARRFGELRVVHTDLNPGNILFAPAARPTRAVVIDFAESGVRGEDEDSDYWAETLRQGRDFPLMGIRLKRLGHDGLDVVV</sequence>
<reference evidence="1" key="1">
    <citation type="submission" date="2023-03" db="EMBL/GenBank/DDBJ databases">
        <title>Massive genome expansion in bonnet fungi (Mycena s.s.) driven by repeated elements and novel gene families across ecological guilds.</title>
        <authorList>
            <consortium name="Lawrence Berkeley National Laboratory"/>
            <person name="Harder C.B."/>
            <person name="Miyauchi S."/>
            <person name="Viragh M."/>
            <person name="Kuo A."/>
            <person name="Thoen E."/>
            <person name="Andreopoulos B."/>
            <person name="Lu D."/>
            <person name="Skrede I."/>
            <person name="Drula E."/>
            <person name="Henrissat B."/>
            <person name="Morin E."/>
            <person name="Kohler A."/>
            <person name="Barry K."/>
            <person name="LaButti K."/>
            <person name="Morin E."/>
            <person name="Salamov A."/>
            <person name="Lipzen A."/>
            <person name="Mereny Z."/>
            <person name="Hegedus B."/>
            <person name="Baldrian P."/>
            <person name="Stursova M."/>
            <person name="Weitz H."/>
            <person name="Taylor A."/>
            <person name="Grigoriev I.V."/>
            <person name="Nagy L.G."/>
            <person name="Martin F."/>
            <person name="Kauserud H."/>
        </authorList>
    </citation>
    <scope>NUCLEOTIDE SEQUENCE</scope>
    <source>
        <strain evidence="1">9144</strain>
    </source>
</reference>
<evidence type="ECO:0000313" key="1">
    <source>
        <dbReference type="EMBL" id="KAJ7220780.1"/>
    </source>
</evidence>
<dbReference type="AlphaFoldDB" id="A0AAD6VRT3"/>
<dbReference type="SUPFAM" id="SSF56112">
    <property type="entry name" value="Protein kinase-like (PK-like)"/>
    <property type="match status" value="1"/>
</dbReference>